<proteinExistence type="predicted"/>
<accession>A0AAP0IAH1</accession>
<protein>
    <submittedName>
        <fullName evidence="2">Uncharacterized protein</fullName>
    </submittedName>
</protein>
<evidence type="ECO:0000313" key="2">
    <source>
        <dbReference type="EMBL" id="KAK9111749.1"/>
    </source>
</evidence>
<feature type="compositionally biased region" description="Basic residues" evidence="1">
    <location>
        <begin position="45"/>
        <end position="54"/>
    </location>
</feature>
<dbReference type="Proteomes" id="UP001419268">
    <property type="component" value="Unassembled WGS sequence"/>
</dbReference>
<name>A0AAP0IAH1_9MAGN</name>
<sequence length="63" mass="7278">MEDGNGKTTNKQGEDTANQQTITQEWRVKQSSNVENNNMEEFKPTKNKKKKKKNPIIVMLDDP</sequence>
<evidence type="ECO:0000256" key="1">
    <source>
        <dbReference type="SAM" id="MobiDB-lite"/>
    </source>
</evidence>
<comment type="caution">
    <text evidence="2">The sequence shown here is derived from an EMBL/GenBank/DDBJ whole genome shotgun (WGS) entry which is preliminary data.</text>
</comment>
<feature type="region of interest" description="Disordered" evidence="1">
    <location>
        <begin position="1"/>
        <end position="63"/>
    </location>
</feature>
<keyword evidence="3" id="KW-1185">Reference proteome</keyword>
<dbReference type="AlphaFoldDB" id="A0AAP0IAH1"/>
<reference evidence="2 3" key="1">
    <citation type="submission" date="2024-01" db="EMBL/GenBank/DDBJ databases">
        <title>Genome assemblies of Stephania.</title>
        <authorList>
            <person name="Yang L."/>
        </authorList>
    </citation>
    <scope>NUCLEOTIDE SEQUENCE [LARGE SCALE GENOMIC DNA]</scope>
    <source>
        <strain evidence="2">JXDWG</strain>
        <tissue evidence="2">Leaf</tissue>
    </source>
</reference>
<dbReference type="EMBL" id="JBBNAG010000008">
    <property type="protein sequence ID" value="KAK9111749.1"/>
    <property type="molecule type" value="Genomic_DNA"/>
</dbReference>
<feature type="compositionally biased region" description="Polar residues" evidence="1">
    <location>
        <begin position="1"/>
        <end position="39"/>
    </location>
</feature>
<gene>
    <name evidence="2" type="ORF">Scep_019268</name>
</gene>
<organism evidence="2 3">
    <name type="scientific">Stephania cephalantha</name>
    <dbReference type="NCBI Taxonomy" id="152367"/>
    <lineage>
        <taxon>Eukaryota</taxon>
        <taxon>Viridiplantae</taxon>
        <taxon>Streptophyta</taxon>
        <taxon>Embryophyta</taxon>
        <taxon>Tracheophyta</taxon>
        <taxon>Spermatophyta</taxon>
        <taxon>Magnoliopsida</taxon>
        <taxon>Ranunculales</taxon>
        <taxon>Menispermaceae</taxon>
        <taxon>Menispermoideae</taxon>
        <taxon>Cissampelideae</taxon>
        <taxon>Stephania</taxon>
    </lineage>
</organism>
<evidence type="ECO:0000313" key="3">
    <source>
        <dbReference type="Proteomes" id="UP001419268"/>
    </source>
</evidence>